<evidence type="ECO:0000256" key="1">
    <source>
        <dbReference type="SAM" id="MobiDB-lite"/>
    </source>
</evidence>
<protein>
    <submittedName>
        <fullName evidence="3">Uncharacterized protein</fullName>
    </submittedName>
</protein>
<feature type="compositionally biased region" description="Polar residues" evidence="1">
    <location>
        <begin position="880"/>
        <end position="891"/>
    </location>
</feature>
<gene>
    <name evidence="3" type="ORF">K489DRAFT_382007</name>
</gene>
<feature type="region of interest" description="Disordered" evidence="1">
    <location>
        <begin position="945"/>
        <end position="990"/>
    </location>
</feature>
<reference evidence="3" key="3">
    <citation type="submission" date="2025-08" db="UniProtKB">
        <authorList>
            <consortium name="RefSeq"/>
        </authorList>
    </citation>
    <scope>IDENTIFICATION</scope>
    <source>
        <strain evidence="3">CBS 342.82</strain>
    </source>
</reference>
<organism evidence="3">
    <name type="scientific">Dissoconium aciculare CBS 342.82</name>
    <dbReference type="NCBI Taxonomy" id="1314786"/>
    <lineage>
        <taxon>Eukaryota</taxon>
        <taxon>Fungi</taxon>
        <taxon>Dikarya</taxon>
        <taxon>Ascomycota</taxon>
        <taxon>Pezizomycotina</taxon>
        <taxon>Dothideomycetes</taxon>
        <taxon>Dothideomycetidae</taxon>
        <taxon>Mycosphaerellales</taxon>
        <taxon>Dissoconiaceae</taxon>
        <taxon>Dissoconium</taxon>
    </lineage>
</organism>
<evidence type="ECO:0000313" key="3">
    <source>
        <dbReference type="RefSeq" id="XP_033457999.1"/>
    </source>
</evidence>
<dbReference type="GeneID" id="54363067"/>
<feature type="compositionally biased region" description="Polar residues" evidence="1">
    <location>
        <begin position="912"/>
        <end position="930"/>
    </location>
</feature>
<feature type="compositionally biased region" description="Low complexity" evidence="1">
    <location>
        <begin position="945"/>
        <end position="956"/>
    </location>
</feature>
<feature type="region of interest" description="Disordered" evidence="1">
    <location>
        <begin position="912"/>
        <end position="931"/>
    </location>
</feature>
<dbReference type="AlphaFoldDB" id="A0A6J3LZ76"/>
<reference evidence="3" key="1">
    <citation type="submission" date="2020-01" db="EMBL/GenBank/DDBJ databases">
        <authorList>
            <consortium name="DOE Joint Genome Institute"/>
            <person name="Haridas S."/>
            <person name="Albert R."/>
            <person name="Binder M."/>
            <person name="Bloem J."/>
            <person name="Labutti K."/>
            <person name="Salamov A."/>
            <person name="Andreopoulos B."/>
            <person name="Baker S.E."/>
            <person name="Barry K."/>
            <person name="Bills G."/>
            <person name="Bluhm B.H."/>
            <person name="Cannon C."/>
            <person name="Castanera R."/>
            <person name="Culley D.E."/>
            <person name="Daum C."/>
            <person name="Ezra D."/>
            <person name="Gonzalez J.B."/>
            <person name="Henrissat B."/>
            <person name="Kuo A."/>
            <person name="Liang C."/>
            <person name="Lipzen A."/>
            <person name="Lutzoni F."/>
            <person name="Magnuson J."/>
            <person name="Mondo S."/>
            <person name="Nolan M."/>
            <person name="Ohm R."/>
            <person name="Pangilinan J."/>
            <person name="Park H.-J."/>
            <person name="Ramirez L."/>
            <person name="Alfaro M."/>
            <person name="Sun H."/>
            <person name="Tritt A."/>
            <person name="Yoshinaga Y."/>
            <person name="Zwiers L.-H."/>
            <person name="Turgeon B.G."/>
            <person name="Goodwin S.B."/>
            <person name="Spatafora J.W."/>
            <person name="Crous P.W."/>
            <person name="Grigoriev I.V."/>
        </authorList>
    </citation>
    <scope>NUCLEOTIDE SEQUENCE</scope>
    <source>
        <strain evidence="3">CBS 342.82</strain>
    </source>
</reference>
<feature type="region of interest" description="Disordered" evidence="1">
    <location>
        <begin position="869"/>
        <end position="891"/>
    </location>
</feature>
<keyword evidence="2" id="KW-1185">Reference proteome</keyword>
<sequence>MKTWLIRQAPVLHCLRRQRPPFTTLEGRPLAKPPRWARFAHTQCYRPESHANYAVFDKIDRPDHTLDGWLGLLEQSLPPHLRLQTTPPSDVKLDSTDTAQIILSAQYPPNPSIAGFDLLHNLGLIQGRWVAVMWLVKELTEDYHQYTENSARLARLAHEWPLSKPLAELTLKPIELSRQFNDALPQPTVFTGLNDLCYLPSKNNNLAKRLRHAAVGQIWRSIGRMTQACAGAAIAPEVLEVIAHLHHKEIMPTSIYQFEPNVDNLAIRMPPLLSLLSSRILTSLSDAAWRAHEKLIIQDAKSKGDAYAALRPEIPSSVYRVHVAGLKPELWMELILWSCLRGGWVQEGVQILLSLSADRSWKPISWQEHVSKFSSKAAKASMPEWNEWDFQFKTRSPDTMDAPIAAEFHVDRTISGEVVSAFADALVGLVDVGVGNRGIPMRTLVASLRELQRFLNVSRLSLTTGSWDALLLRLADTHIVDARFDGAVIQEIVSLSPGMSRRLPSTVKQMESSTLPNYVLDGNLAMQGLLHTALKGQIGTGHFESALQVFNIILERADEDKRDSITSFLRRRKSLMDTAIRKGHFTSNFSGIDYPALNVQIPAFVLAALLDLATEARSYDFGNWLIASEDVDGPLITLPMYGDVHIQPALLNFALETNNEKLAETVLKQSSSNVNMQTFFNSRVSTLQWGAATTLLELLVKSGRDDVWNAENLANLGRVIISLAADPKHGSSKSESSLAKAEGLFTAMVLGKYDGAGARKPAKIREVQSIISVLSTVTRRMGKFCLSIGLPPRQLRFKMTSANFNLMLEGIVETHGSIAGRRVLATFWPWQARLPINNSTAFGTRQSTSMQTERPHALRRLLAHTLRISVGNRSKRSGDTRSTGKSTSIQGTVVPNTRTVLIILQRALEELGQQSHESKPQTSGMTSSLAPESIFPQAGNVASLAMASSSNSSPASVDDAGHRIDASDENLNIDTDKSPETDHFDRDLGDSSVSDAEIAAGIAADEGVPVVDISARGMVAWAVRHLTELPSVEENLVRHLDFILRQYGLEEIRADLSRIVRQVQRTMERSREEEDDDEVHCTEEVASAAHQRENNASRLKGPHR</sequence>
<dbReference type="OrthoDB" id="5341924at2759"/>
<feature type="region of interest" description="Disordered" evidence="1">
    <location>
        <begin position="1067"/>
        <end position="1104"/>
    </location>
</feature>
<reference evidence="3" key="2">
    <citation type="submission" date="2020-04" db="EMBL/GenBank/DDBJ databases">
        <authorList>
            <consortium name="NCBI Genome Project"/>
        </authorList>
    </citation>
    <scope>NUCLEOTIDE SEQUENCE</scope>
    <source>
        <strain evidence="3">CBS 342.82</strain>
    </source>
</reference>
<accession>A0A6J3LZ76</accession>
<proteinExistence type="predicted"/>
<evidence type="ECO:0000313" key="2">
    <source>
        <dbReference type="Proteomes" id="UP000504637"/>
    </source>
</evidence>
<feature type="compositionally biased region" description="Basic and acidic residues" evidence="1">
    <location>
        <begin position="974"/>
        <end position="989"/>
    </location>
</feature>
<name>A0A6J3LZ76_9PEZI</name>
<dbReference type="Proteomes" id="UP000504637">
    <property type="component" value="Unplaced"/>
</dbReference>
<dbReference type="RefSeq" id="XP_033457999.1">
    <property type="nucleotide sequence ID" value="XM_033605267.1"/>
</dbReference>